<comment type="caution">
    <text evidence="6">The sequence shown here is derived from an EMBL/GenBank/DDBJ whole genome shotgun (WGS) entry which is preliminary data.</text>
</comment>
<sequence>MNVVDCENVSVRYPGAERTAVAGMTTHVRRGQWVNIIGPNGCGKTSLLHALARVLPVEAGRITVADIDITAASTRIALSPAAARHRRHLARTVALMPQTPTIPEGMDVYDYVLLGRHPHSRVPGKHDAQVVQRCLDELNLHDYSGRFVSSLSGGERQRVSLARALAQEPEVLLLDEPTSALDIGHAQETLELIDSVRARRGLTVIAAMHDLTLTAQYGDRVLMMAGGRKIAEGTAGEVLTVSRIREIYGANVAVTMHEGRPVVIPRRPSRD</sequence>
<keyword evidence="2" id="KW-0547">Nucleotide-binding</keyword>
<evidence type="ECO:0000256" key="2">
    <source>
        <dbReference type="ARBA" id="ARBA00022741"/>
    </source>
</evidence>
<dbReference type="Gene3D" id="3.40.50.300">
    <property type="entry name" value="P-loop containing nucleotide triphosphate hydrolases"/>
    <property type="match status" value="1"/>
</dbReference>
<proteinExistence type="predicted"/>
<dbReference type="GO" id="GO:0005524">
    <property type="term" value="F:ATP binding"/>
    <property type="evidence" value="ECO:0007669"/>
    <property type="project" value="UniProtKB-KW"/>
</dbReference>
<dbReference type="PROSITE" id="PS00211">
    <property type="entry name" value="ABC_TRANSPORTER_1"/>
    <property type="match status" value="1"/>
</dbReference>
<evidence type="ECO:0000256" key="1">
    <source>
        <dbReference type="ARBA" id="ARBA00022448"/>
    </source>
</evidence>
<feature type="domain" description="ABC transporter" evidence="5">
    <location>
        <begin position="4"/>
        <end position="251"/>
    </location>
</feature>
<evidence type="ECO:0000259" key="5">
    <source>
        <dbReference type="PROSITE" id="PS50893"/>
    </source>
</evidence>
<keyword evidence="1" id="KW-0813">Transport</keyword>
<dbReference type="PROSITE" id="PS50893">
    <property type="entry name" value="ABC_TRANSPORTER_2"/>
    <property type="match status" value="1"/>
</dbReference>
<dbReference type="InterPro" id="IPR027417">
    <property type="entry name" value="P-loop_NTPase"/>
</dbReference>
<keyword evidence="4" id="KW-1278">Translocase</keyword>
<dbReference type="FunFam" id="3.40.50.300:FF:000134">
    <property type="entry name" value="Iron-enterobactin ABC transporter ATP-binding protein"/>
    <property type="match status" value="1"/>
</dbReference>
<protein>
    <submittedName>
        <fullName evidence="6">ABC transporter ATP-binding protein</fullName>
    </submittedName>
</protein>
<evidence type="ECO:0000313" key="6">
    <source>
        <dbReference type="EMBL" id="MBD8028898.1"/>
    </source>
</evidence>
<dbReference type="CDD" id="cd03214">
    <property type="entry name" value="ABC_Iron-Siderophores_B12_Hemin"/>
    <property type="match status" value="1"/>
</dbReference>
<dbReference type="AlphaFoldDB" id="A0A8I0HN90"/>
<gene>
    <name evidence="6" type="ORF">H9627_00905</name>
</gene>
<dbReference type="Pfam" id="PF00005">
    <property type="entry name" value="ABC_tran"/>
    <property type="match status" value="1"/>
</dbReference>
<dbReference type="GO" id="GO:0016887">
    <property type="term" value="F:ATP hydrolysis activity"/>
    <property type="evidence" value="ECO:0007669"/>
    <property type="project" value="InterPro"/>
</dbReference>
<dbReference type="RefSeq" id="WP_191732150.1">
    <property type="nucleotide sequence ID" value="NZ_JACSPR010000001.1"/>
</dbReference>
<evidence type="ECO:0000313" key="7">
    <source>
        <dbReference type="Proteomes" id="UP000650224"/>
    </source>
</evidence>
<dbReference type="InterPro" id="IPR017871">
    <property type="entry name" value="ABC_transporter-like_CS"/>
</dbReference>
<keyword evidence="7" id="KW-1185">Reference proteome</keyword>
<dbReference type="PANTHER" id="PTHR42794">
    <property type="entry name" value="HEMIN IMPORT ATP-BINDING PROTEIN HMUV"/>
    <property type="match status" value="1"/>
</dbReference>
<dbReference type="SMART" id="SM00382">
    <property type="entry name" value="AAA"/>
    <property type="match status" value="1"/>
</dbReference>
<dbReference type="InterPro" id="IPR003593">
    <property type="entry name" value="AAA+_ATPase"/>
</dbReference>
<accession>A0A8I0HN90</accession>
<name>A0A8I0HN90_9CORY</name>
<evidence type="ECO:0000256" key="3">
    <source>
        <dbReference type="ARBA" id="ARBA00022840"/>
    </source>
</evidence>
<dbReference type="EMBL" id="JACSPR010000001">
    <property type="protein sequence ID" value="MBD8028898.1"/>
    <property type="molecule type" value="Genomic_DNA"/>
</dbReference>
<dbReference type="InterPro" id="IPR003439">
    <property type="entry name" value="ABC_transporter-like_ATP-bd"/>
</dbReference>
<reference evidence="6 7" key="1">
    <citation type="submission" date="2020-08" db="EMBL/GenBank/DDBJ databases">
        <title>A Genomic Blueprint of the Chicken Gut Microbiome.</title>
        <authorList>
            <person name="Gilroy R."/>
            <person name="Ravi A."/>
            <person name="Getino M."/>
            <person name="Pursley I."/>
            <person name="Horton D.L."/>
            <person name="Alikhan N.-F."/>
            <person name="Baker D."/>
            <person name="Gharbi K."/>
            <person name="Hall N."/>
            <person name="Watson M."/>
            <person name="Adriaenssens E.M."/>
            <person name="Foster-Nyarko E."/>
            <person name="Jarju S."/>
            <person name="Secka A."/>
            <person name="Antonio M."/>
            <person name="Oren A."/>
            <person name="Chaudhuri R."/>
            <person name="La Ragione R.M."/>
            <person name="Hildebrand F."/>
            <person name="Pallen M.J."/>
        </authorList>
    </citation>
    <scope>NUCLEOTIDE SEQUENCE [LARGE SCALE GENOMIC DNA]</scope>
    <source>
        <strain evidence="6 7">Sa1YVA5</strain>
    </source>
</reference>
<dbReference type="Proteomes" id="UP000650224">
    <property type="component" value="Unassembled WGS sequence"/>
</dbReference>
<dbReference type="PANTHER" id="PTHR42794:SF1">
    <property type="entry name" value="HEMIN IMPORT ATP-BINDING PROTEIN HMUV"/>
    <property type="match status" value="1"/>
</dbReference>
<organism evidence="6 7">
    <name type="scientific">Corynebacterium gallinarum</name>
    <dbReference type="NCBI Taxonomy" id="2762214"/>
    <lineage>
        <taxon>Bacteria</taxon>
        <taxon>Bacillati</taxon>
        <taxon>Actinomycetota</taxon>
        <taxon>Actinomycetes</taxon>
        <taxon>Mycobacteriales</taxon>
        <taxon>Corynebacteriaceae</taxon>
        <taxon>Corynebacterium</taxon>
    </lineage>
</organism>
<dbReference type="SUPFAM" id="SSF52540">
    <property type="entry name" value="P-loop containing nucleoside triphosphate hydrolases"/>
    <property type="match status" value="1"/>
</dbReference>
<keyword evidence="3 6" id="KW-0067">ATP-binding</keyword>
<evidence type="ECO:0000256" key="4">
    <source>
        <dbReference type="ARBA" id="ARBA00022967"/>
    </source>
</evidence>